<comment type="caution">
    <text evidence="2">The sequence shown here is derived from an EMBL/GenBank/DDBJ whole genome shotgun (WGS) entry which is preliminary data.</text>
</comment>
<feature type="transmembrane region" description="Helical" evidence="1">
    <location>
        <begin position="329"/>
        <end position="350"/>
    </location>
</feature>
<protein>
    <recommendedName>
        <fullName evidence="4">DUF2330 domain-containing protein</fullName>
    </recommendedName>
</protein>
<dbReference type="Proteomes" id="UP001597055">
    <property type="component" value="Unassembled WGS sequence"/>
</dbReference>
<organism evidence="2 3">
    <name type="scientific">Microbacterium insulae</name>
    <dbReference type="NCBI Taxonomy" id="483014"/>
    <lineage>
        <taxon>Bacteria</taxon>
        <taxon>Bacillati</taxon>
        <taxon>Actinomycetota</taxon>
        <taxon>Actinomycetes</taxon>
        <taxon>Micrococcales</taxon>
        <taxon>Microbacteriaceae</taxon>
        <taxon>Microbacterium</taxon>
    </lineage>
</organism>
<evidence type="ECO:0000256" key="1">
    <source>
        <dbReference type="SAM" id="Phobius"/>
    </source>
</evidence>
<dbReference type="EMBL" id="JBHTII010000001">
    <property type="protein sequence ID" value="MFD0790221.1"/>
    <property type="molecule type" value="Genomic_DNA"/>
</dbReference>
<keyword evidence="1" id="KW-0812">Transmembrane</keyword>
<evidence type="ECO:0000313" key="3">
    <source>
        <dbReference type="Proteomes" id="UP001597055"/>
    </source>
</evidence>
<keyword evidence="3" id="KW-1185">Reference proteome</keyword>
<reference evidence="3" key="1">
    <citation type="journal article" date="2019" name="Int. J. Syst. Evol. Microbiol.">
        <title>The Global Catalogue of Microorganisms (GCM) 10K type strain sequencing project: providing services to taxonomists for standard genome sequencing and annotation.</title>
        <authorList>
            <consortium name="The Broad Institute Genomics Platform"/>
            <consortium name="The Broad Institute Genome Sequencing Center for Infectious Disease"/>
            <person name="Wu L."/>
            <person name="Ma J."/>
        </authorList>
    </citation>
    <scope>NUCLEOTIDE SEQUENCE [LARGE SCALE GENOMIC DNA]</scope>
    <source>
        <strain evidence="3">CCUG 54523</strain>
    </source>
</reference>
<keyword evidence="1" id="KW-1133">Transmembrane helix</keyword>
<feature type="transmembrane region" description="Helical" evidence="1">
    <location>
        <begin position="20"/>
        <end position="46"/>
    </location>
</feature>
<keyword evidence="1" id="KW-0472">Membrane</keyword>
<sequence>MAVAPTAARDRSRRKRTPKWVRVTADVVAIVVLLATMGVCLAWVIFEQPSWDEDAQGSYSSIGIVGTEHVPLRGGGFVTSDPSLDLWVLQDDDGNEGLAGIFRINPVGIDDNDDAAKVGLILPLRSQFTVGGVGPPGQMVVVQSFANPDNEPRPLSCAASEMPGTDDANEMGVAMWQGLEWTAECLPEATVIWTHLPREPKEDAGWFADDSQRVMTSTAGMIDFRIPAFDGVTRTTFDTWTFKAHIESGRLLPGTDIQPPDDLLPGITPVLALHDSGEMTVHDPRPRTDRAFRPWLDIEAHTWEMPLDGRVVEYSATLTKRGEHSARQVVGFLAPALAAIALTGLPTWVYRRFRPASRR</sequence>
<accession>A0ABW3AHZ4</accession>
<gene>
    <name evidence="2" type="ORF">ACFQ0P_07425</name>
</gene>
<evidence type="ECO:0008006" key="4">
    <source>
        <dbReference type="Google" id="ProtNLM"/>
    </source>
</evidence>
<dbReference type="RefSeq" id="WP_204977941.1">
    <property type="nucleotide sequence ID" value="NZ_JBHTII010000001.1"/>
</dbReference>
<proteinExistence type="predicted"/>
<evidence type="ECO:0000313" key="2">
    <source>
        <dbReference type="EMBL" id="MFD0790221.1"/>
    </source>
</evidence>
<name>A0ABW3AHZ4_9MICO</name>